<sequence length="207" mass="23625">MRGTGRVGYARVLVEASADKEFKKKIEVCYKCVVQMERCSRFVDVEYSWKPLVCSHCSVFGHLDNKCGKKNGGIGDKATNGKQSGNGTEHNKDGFVVKKTSWKGKVNDQIIRKVGYGVNREKTRLEFRPIGKTIPARQPTLEESKTWSPEMFKYFKDQWENKRNKNSLDDEDVYEENTSTAKNMVENVLNGLTNDLLTKDHSLSDIF</sequence>
<dbReference type="InterPro" id="IPR040256">
    <property type="entry name" value="At4g02000-like"/>
</dbReference>
<accession>A0A2U1LT45</accession>
<dbReference type="PANTHER" id="PTHR31286">
    <property type="entry name" value="GLYCINE-RICH CELL WALL STRUCTURAL PROTEIN 1.8-LIKE"/>
    <property type="match status" value="1"/>
</dbReference>
<protein>
    <submittedName>
        <fullName evidence="1">Zinc knuckle CX2CX4HX4C</fullName>
    </submittedName>
</protein>
<dbReference type="OrthoDB" id="1939300at2759"/>
<dbReference type="Proteomes" id="UP000245207">
    <property type="component" value="Unassembled WGS sequence"/>
</dbReference>
<dbReference type="AlphaFoldDB" id="A0A2U1LT45"/>
<evidence type="ECO:0000313" key="2">
    <source>
        <dbReference type="Proteomes" id="UP000245207"/>
    </source>
</evidence>
<reference evidence="1 2" key="1">
    <citation type="journal article" date="2018" name="Mol. Plant">
        <title>The genome of Artemisia annua provides insight into the evolution of Asteraceae family and artemisinin biosynthesis.</title>
        <authorList>
            <person name="Shen Q."/>
            <person name="Zhang L."/>
            <person name="Liao Z."/>
            <person name="Wang S."/>
            <person name="Yan T."/>
            <person name="Shi P."/>
            <person name="Liu M."/>
            <person name="Fu X."/>
            <person name="Pan Q."/>
            <person name="Wang Y."/>
            <person name="Lv Z."/>
            <person name="Lu X."/>
            <person name="Zhang F."/>
            <person name="Jiang W."/>
            <person name="Ma Y."/>
            <person name="Chen M."/>
            <person name="Hao X."/>
            <person name="Li L."/>
            <person name="Tang Y."/>
            <person name="Lv G."/>
            <person name="Zhou Y."/>
            <person name="Sun X."/>
            <person name="Brodelius P.E."/>
            <person name="Rose J.K.C."/>
            <person name="Tang K."/>
        </authorList>
    </citation>
    <scope>NUCLEOTIDE SEQUENCE [LARGE SCALE GENOMIC DNA]</scope>
    <source>
        <strain evidence="2">cv. Huhao1</strain>
        <tissue evidence="1">Leaf</tissue>
    </source>
</reference>
<dbReference type="PANTHER" id="PTHR31286:SF180">
    <property type="entry name" value="OS10G0362600 PROTEIN"/>
    <property type="match status" value="1"/>
</dbReference>
<organism evidence="1 2">
    <name type="scientific">Artemisia annua</name>
    <name type="common">Sweet wormwood</name>
    <dbReference type="NCBI Taxonomy" id="35608"/>
    <lineage>
        <taxon>Eukaryota</taxon>
        <taxon>Viridiplantae</taxon>
        <taxon>Streptophyta</taxon>
        <taxon>Embryophyta</taxon>
        <taxon>Tracheophyta</taxon>
        <taxon>Spermatophyta</taxon>
        <taxon>Magnoliopsida</taxon>
        <taxon>eudicotyledons</taxon>
        <taxon>Gunneridae</taxon>
        <taxon>Pentapetalae</taxon>
        <taxon>asterids</taxon>
        <taxon>campanulids</taxon>
        <taxon>Asterales</taxon>
        <taxon>Asteraceae</taxon>
        <taxon>Asteroideae</taxon>
        <taxon>Anthemideae</taxon>
        <taxon>Artemisiinae</taxon>
        <taxon>Artemisia</taxon>
    </lineage>
</organism>
<name>A0A2U1LT45_ARTAN</name>
<dbReference type="EMBL" id="PKPP01007890">
    <property type="protein sequence ID" value="PWA52157.1"/>
    <property type="molecule type" value="Genomic_DNA"/>
</dbReference>
<keyword evidence="2" id="KW-1185">Reference proteome</keyword>
<comment type="caution">
    <text evidence="1">The sequence shown here is derived from an EMBL/GenBank/DDBJ whole genome shotgun (WGS) entry which is preliminary data.</text>
</comment>
<proteinExistence type="predicted"/>
<gene>
    <name evidence="1" type="ORF">CTI12_AA456450</name>
</gene>
<evidence type="ECO:0000313" key="1">
    <source>
        <dbReference type="EMBL" id="PWA52157.1"/>
    </source>
</evidence>